<evidence type="ECO:0000256" key="2">
    <source>
        <dbReference type="ARBA" id="ARBA00022448"/>
    </source>
</evidence>
<keyword evidence="7" id="KW-0029">Amino-acid transport</keyword>
<evidence type="ECO:0000256" key="4">
    <source>
        <dbReference type="ARBA" id="ARBA00022741"/>
    </source>
</evidence>
<keyword evidence="2" id="KW-0813">Transport</keyword>
<dbReference type="InterPro" id="IPR003439">
    <property type="entry name" value="ABC_transporter-like_ATP-bd"/>
</dbReference>
<organism evidence="11 12">
    <name type="scientific">Mycolicibacterium insubricum</name>
    <dbReference type="NCBI Taxonomy" id="444597"/>
    <lineage>
        <taxon>Bacteria</taxon>
        <taxon>Bacillati</taxon>
        <taxon>Actinomycetota</taxon>
        <taxon>Actinomycetes</taxon>
        <taxon>Mycobacteriales</taxon>
        <taxon>Mycobacteriaceae</taxon>
        <taxon>Mycolicibacterium</taxon>
    </lineage>
</organism>
<keyword evidence="12" id="KW-1185">Reference proteome</keyword>
<dbReference type="SMART" id="SM00930">
    <property type="entry name" value="NIL"/>
    <property type="match status" value="1"/>
</dbReference>
<dbReference type="InterPro" id="IPR050086">
    <property type="entry name" value="MetN_ABC_transporter-like"/>
</dbReference>
<dbReference type="EMBL" id="MVHS01000014">
    <property type="protein sequence ID" value="ORA71350.1"/>
    <property type="molecule type" value="Genomic_DNA"/>
</dbReference>
<dbReference type="STRING" id="444597.BST26_08580"/>
<keyword evidence="6" id="KW-1278">Translocase</keyword>
<keyword evidence="8" id="KW-0472">Membrane</keyword>
<keyword evidence="5 11" id="KW-0067">ATP-binding</keyword>
<sequence length="349" mass="37001">MPIVEFVDVTKRYPAGAGTASSEALSHINLAIEAGSISAVIGGSGAGKSTLVRMINALETPTSGRVLVEGVDITTLSAREIRRLRSRIGMVFQRFNLLGSRTVYGNVAFALEAAGVPRDEHRDRIAQLLHFVGLAEKAWAYPAQLSGGQQQRVGIARALAAQPQILLADEATSALDPQTTNDVLRLLRKVNAEFGITVVVITHEMDVVRKIADRVAVLDAGHLVEQGEVYDVFADPQAELTASFVAGSLHDRPSADDAAALARRHEGRLVTVGVSDTERIGAVLADAVRTTAAGFEFVYGGISALGGRSVGNVTLALSGPDADVDEMIARLRRHARVDELGATVEGARR</sequence>
<name>A0A1X0DHL7_9MYCO</name>
<dbReference type="Pfam" id="PF09383">
    <property type="entry name" value="NIL"/>
    <property type="match status" value="1"/>
</dbReference>
<dbReference type="SUPFAM" id="SSF52540">
    <property type="entry name" value="P-loop containing nucleoside triphosphate hydrolases"/>
    <property type="match status" value="1"/>
</dbReference>
<evidence type="ECO:0000313" key="11">
    <source>
        <dbReference type="EMBL" id="ORA71350.1"/>
    </source>
</evidence>
<dbReference type="Proteomes" id="UP000192801">
    <property type="component" value="Unassembled WGS sequence"/>
</dbReference>
<evidence type="ECO:0000313" key="12">
    <source>
        <dbReference type="Proteomes" id="UP000192801"/>
    </source>
</evidence>
<comment type="caution">
    <text evidence="11">The sequence shown here is derived from an EMBL/GenBank/DDBJ whole genome shotgun (WGS) entry which is preliminary data.</text>
</comment>
<dbReference type="InterPro" id="IPR018449">
    <property type="entry name" value="NIL_domain"/>
</dbReference>
<dbReference type="PROSITE" id="PS00211">
    <property type="entry name" value="ABC_TRANSPORTER_1"/>
    <property type="match status" value="1"/>
</dbReference>
<dbReference type="Pfam" id="PF00005">
    <property type="entry name" value="ABC_tran"/>
    <property type="match status" value="1"/>
</dbReference>
<dbReference type="OrthoDB" id="4398079at2"/>
<dbReference type="SMART" id="SM00382">
    <property type="entry name" value="AAA"/>
    <property type="match status" value="1"/>
</dbReference>
<dbReference type="InterPro" id="IPR041701">
    <property type="entry name" value="MetN_ABC"/>
</dbReference>
<dbReference type="PANTHER" id="PTHR43166">
    <property type="entry name" value="AMINO ACID IMPORT ATP-BINDING PROTEIN"/>
    <property type="match status" value="1"/>
</dbReference>
<proteinExistence type="inferred from homology"/>
<dbReference type="InterPro" id="IPR045865">
    <property type="entry name" value="ACT-like_dom_sf"/>
</dbReference>
<dbReference type="InterPro" id="IPR017871">
    <property type="entry name" value="ABC_transporter-like_CS"/>
</dbReference>
<keyword evidence="3" id="KW-1003">Cell membrane</keyword>
<dbReference type="GO" id="GO:0016887">
    <property type="term" value="F:ATP hydrolysis activity"/>
    <property type="evidence" value="ECO:0007669"/>
    <property type="project" value="InterPro"/>
</dbReference>
<dbReference type="Gene3D" id="3.30.70.260">
    <property type="match status" value="1"/>
</dbReference>
<evidence type="ECO:0000256" key="3">
    <source>
        <dbReference type="ARBA" id="ARBA00022475"/>
    </source>
</evidence>
<comment type="similarity">
    <text evidence="1">Belongs to the ABC transporter superfamily.</text>
</comment>
<dbReference type="GO" id="GO:0006865">
    <property type="term" value="P:amino acid transport"/>
    <property type="evidence" value="ECO:0007669"/>
    <property type="project" value="UniProtKB-KW"/>
</dbReference>
<dbReference type="GO" id="GO:0005524">
    <property type="term" value="F:ATP binding"/>
    <property type="evidence" value="ECO:0007669"/>
    <property type="project" value="UniProtKB-KW"/>
</dbReference>
<evidence type="ECO:0000256" key="7">
    <source>
        <dbReference type="ARBA" id="ARBA00022970"/>
    </source>
</evidence>
<evidence type="ECO:0000256" key="10">
    <source>
        <dbReference type="ARBA" id="ARBA00063837"/>
    </source>
</evidence>
<dbReference type="SUPFAM" id="SSF55021">
    <property type="entry name" value="ACT-like"/>
    <property type="match status" value="1"/>
</dbReference>
<keyword evidence="4" id="KW-0547">Nucleotide-binding</keyword>
<evidence type="ECO:0000256" key="9">
    <source>
        <dbReference type="ARBA" id="ARBA00054718"/>
    </source>
</evidence>
<dbReference type="PANTHER" id="PTHR43166:SF30">
    <property type="entry name" value="METHIONINE IMPORT ATP-BINDING PROTEIN METN"/>
    <property type="match status" value="1"/>
</dbReference>
<dbReference type="InterPro" id="IPR027417">
    <property type="entry name" value="P-loop_NTPase"/>
</dbReference>
<reference evidence="11 12" key="1">
    <citation type="submission" date="2016-12" db="EMBL/GenBank/DDBJ databases">
        <title>The new phylogeny of genus Mycobacterium.</title>
        <authorList>
            <person name="Tortoli E."/>
            <person name="Trovato A."/>
            <person name="Cirillo D.M."/>
        </authorList>
    </citation>
    <scope>NUCLEOTIDE SEQUENCE [LARGE SCALE GENOMIC DNA]</scope>
    <source>
        <strain evidence="11 12">DSM 45130</strain>
    </source>
</reference>
<evidence type="ECO:0000256" key="1">
    <source>
        <dbReference type="ARBA" id="ARBA00005417"/>
    </source>
</evidence>
<gene>
    <name evidence="11" type="ORF">BST26_08580</name>
</gene>
<accession>A0A1X0DHL7</accession>
<evidence type="ECO:0000256" key="5">
    <source>
        <dbReference type="ARBA" id="ARBA00022840"/>
    </source>
</evidence>
<dbReference type="InterPro" id="IPR003593">
    <property type="entry name" value="AAA+_ATPase"/>
</dbReference>
<dbReference type="FunFam" id="3.40.50.300:FF:000056">
    <property type="entry name" value="Cell division ATP-binding protein FtsE"/>
    <property type="match status" value="1"/>
</dbReference>
<comment type="function">
    <text evidence="9">Part of the ABC transporter FtsEX involved in cellular division. Has ATPase activity.</text>
</comment>
<dbReference type="Gene3D" id="3.40.50.300">
    <property type="entry name" value="P-loop containing nucleotide triphosphate hydrolases"/>
    <property type="match status" value="1"/>
</dbReference>
<dbReference type="GO" id="GO:0005886">
    <property type="term" value="C:plasma membrane"/>
    <property type="evidence" value="ECO:0007669"/>
    <property type="project" value="UniProtKB-ARBA"/>
</dbReference>
<dbReference type="CDD" id="cd03258">
    <property type="entry name" value="ABC_MetN_methionine_transporter"/>
    <property type="match status" value="1"/>
</dbReference>
<dbReference type="AlphaFoldDB" id="A0A1X0DHL7"/>
<evidence type="ECO:0000256" key="6">
    <source>
        <dbReference type="ARBA" id="ARBA00022967"/>
    </source>
</evidence>
<protein>
    <submittedName>
        <fullName evidence="11">Methionine ABC transporter ATP-binding protein</fullName>
    </submittedName>
</protein>
<evidence type="ECO:0000256" key="8">
    <source>
        <dbReference type="ARBA" id="ARBA00023136"/>
    </source>
</evidence>
<comment type="subunit">
    <text evidence="10">Homodimer. Forms a membrane-associated complex with FtsX.</text>
</comment>
<dbReference type="PROSITE" id="PS50893">
    <property type="entry name" value="ABC_TRANSPORTER_2"/>
    <property type="match status" value="1"/>
</dbReference>